<dbReference type="RefSeq" id="WP_034200103.1">
    <property type="nucleotide sequence ID" value="NZ_CABVQD010000035.1"/>
</dbReference>
<name>A0A6P2RTG9_9BURK</name>
<evidence type="ECO:0000256" key="1">
    <source>
        <dbReference type="SAM" id="MobiDB-lite"/>
    </source>
</evidence>
<protein>
    <submittedName>
        <fullName evidence="2">Uncharacterized protein</fullName>
    </submittedName>
</protein>
<feature type="compositionally biased region" description="Basic and acidic residues" evidence="1">
    <location>
        <begin position="1"/>
        <end position="14"/>
    </location>
</feature>
<evidence type="ECO:0000313" key="3">
    <source>
        <dbReference type="Proteomes" id="UP000494330"/>
    </source>
</evidence>
<accession>A0A6P2RTG9</accession>
<dbReference type="AlphaFoldDB" id="A0A6P2RTG9"/>
<evidence type="ECO:0000313" key="2">
    <source>
        <dbReference type="EMBL" id="VWC33376.1"/>
    </source>
</evidence>
<keyword evidence="3" id="KW-1185">Reference proteome</keyword>
<organism evidence="2 3">
    <name type="scientific">Burkholderia paludis</name>
    <dbReference type="NCBI Taxonomy" id="1506587"/>
    <lineage>
        <taxon>Bacteria</taxon>
        <taxon>Pseudomonadati</taxon>
        <taxon>Pseudomonadota</taxon>
        <taxon>Betaproteobacteria</taxon>
        <taxon>Burkholderiales</taxon>
        <taxon>Burkholderiaceae</taxon>
        <taxon>Burkholderia</taxon>
        <taxon>Burkholderia cepacia complex</taxon>
    </lineage>
</organism>
<dbReference type="Proteomes" id="UP000494330">
    <property type="component" value="Unassembled WGS sequence"/>
</dbReference>
<feature type="region of interest" description="Disordered" evidence="1">
    <location>
        <begin position="1"/>
        <end position="42"/>
    </location>
</feature>
<proteinExistence type="predicted"/>
<reference evidence="2 3" key="1">
    <citation type="submission" date="2019-09" db="EMBL/GenBank/DDBJ databases">
        <authorList>
            <person name="Depoorter E."/>
        </authorList>
    </citation>
    <scope>NUCLEOTIDE SEQUENCE [LARGE SCALE GENOMIC DNA]</scope>
    <source>
        <strain evidence="2">LMG 30113</strain>
    </source>
</reference>
<gene>
    <name evidence="2" type="ORF">BPA30113_06427</name>
</gene>
<sequence length="130" mass="13954">MQLARRSLETHKTESASTGNASGAPVGAADYHRSTSPGTPVLLSSHGSWSKACVARFTPQVTVVQQPLHGNLDIREGDYEIGHDSRCAGQMVHGTQVFYTPDASFKGQETVRYIADSVPGVTRTALIDVR</sequence>
<dbReference type="EMBL" id="CABVQD010000035">
    <property type="protein sequence ID" value="VWC33376.1"/>
    <property type="molecule type" value="Genomic_DNA"/>
</dbReference>